<dbReference type="Proteomes" id="UP001362999">
    <property type="component" value="Unassembled WGS sequence"/>
</dbReference>
<dbReference type="EMBL" id="JAWWNJ010000020">
    <property type="protein sequence ID" value="KAK7034904.1"/>
    <property type="molecule type" value="Genomic_DNA"/>
</dbReference>
<dbReference type="AlphaFoldDB" id="A0AAW0C8D5"/>
<evidence type="ECO:0000313" key="2">
    <source>
        <dbReference type="EMBL" id="KAK7034904.1"/>
    </source>
</evidence>
<keyword evidence="3" id="KW-1185">Reference proteome</keyword>
<protein>
    <submittedName>
        <fullName evidence="2">Uncharacterized protein</fullName>
    </submittedName>
</protein>
<accession>A0AAW0C8D5</accession>
<proteinExistence type="predicted"/>
<sequence length="165" mass="17621">MLRCERSDAAEETNSNGLAACGADDVNSHQLVRNVGARVKTRTERGDYDGGVVLRVLNSVECKGAGALEPGMTTTAVAGASLGMGERWGGNRMMVSSVQQKKNGMVPGAGVVGVRCRRRRPQIEKAKVGADDVGFEVVAAIESENVRTSSRREKRSRRWGRGDCG</sequence>
<comment type="caution">
    <text evidence="2">The sequence shown here is derived from an EMBL/GenBank/DDBJ whole genome shotgun (WGS) entry which is preliminary data.</text>
</comment>
<feature type="region of interest" description="Disordered" evidence="1">
    <location>
        <begin position="144"/>
        <end position="165"/>
    </location>
</feature>
<gene>
    <name evidence="2" type="ORF">R3P38DRAFT_2771966</name>
</gene>
<evidence type="ECO:0000256" key="1">
    <source>
        <dbReference type="SAM" id="MobiDB-lite"/>
    </source>
</evidence>
<organism evidence="2 3">
    <name type="scientific">Favolaschia claudopus</name>
    <dbReference type="NCBI Taxonomy" id="2862362"/>
    <lineage>
        <taxon>Eukaryota</taxon>
        <taxon>Fungi</taxon>
        <taxon>Dikarya</taxon>
        <taxon>Basidiomycota</taxon>
        <taxon>Agaricomycotina</taxon>
        <taxon>Agaricomycetes</taxon>
        <taxon>Agaricomycetidae</taxon>
        <taxon>Agaricales</taxon>
        <taxon>Marasmiineae</taxon>
        <taxon>Mycenaceae</taxon>
        <taxon>Favolaschia</taxon>
    </lineage>
</organism>
<name>A0AAW0C8D5_9AGAR</name>
<reference evidence="2 3" key="1">
    <citation type="journal article" date="2024" name="J Genomics">
        <title>Draft genome sequencing and assembly of Favolaschia claudopus CIRM-BRFM 2984 isolated from oak limbs.</title>
        <authorList>
            <person name="Navarro D."/>
            <person name="Drula E."/>
            <person name="Chaduli D."/>
            <person name="Cazenave R."/>
            <person name="Ahrendt S."/>
            <person name="Wang J."/>
            <person name="Lipzen A."/>
            <person name="Daum C."/>
            <person name="Barry K."/>
            <person name="Grigoriev I.V."/>
            <person name="Favel A."/>
            <person name="Rosso M.N."/>
            <person name="Martin F."/>
        </authorList>
    </citation>
    <scope>NUCLEOTIDE SEQUENCE [LARGE SCALE GENOMIC DNA]</scope>
    <source>
        <strain evidence="2 3">CIRM-BRFM 2984</strain>
    </source>
</reference>
<evidence type="ECO:0000313" key="3">
    <source>
        <dbReference type="Proteomes" id="UP001362999"/>
    </source>
</evidence>